<dbReference type="Gene3D" id="3.30.9.10">
    <property type="entry name" value="D-Amino Acid Oxidase, subunit A, domain 2"/>
    <property type="match status" value="1"/>
</dbReference>
<dbReference type="OrthoDB" id="1716816at2759"/>
<evidence type="ECO:0000256" key="1">
    <source>
        <dbReference type="ARBA" id="ARBA00007801"/>
    </source>
</evidence>
<dbReference type="SUPFAM" id="SSF54373">
    <property type="entry name" value="FAD-linked reductases, C-terminal domain"/>
    <property type="match status" value="1"/>
</dbReference>
<keyword evidence="7" id="KW-0503">Monooxygenase</keyword>
<dbReference type="GeneID" id="19162054"/>
<evidence type="ECO:0000256" key="4">
    <source>
        <dbReference type="ARBA" id="ARBA00023002"/>
    </source>
</evidence>
<dbReference type="SUPFAM" id="SSF51905">
    <property type="entry name" value="FAD/NAD(P)-binding domain"/>
    <property type="match status" value="1"/>
</dbReference>
<name>W9YMS1_9EURO</name>
<dbReference type="PANTHER" id="PTHR43004">
    <property type="entry name" value="TRK SYSTEM POTASSIUM UPTAKE PROTEIN"/>
    <property type="match status" value="1"/>
</dbReference>
<evidence type="ECO:0000313" key="7">
    <source>
        <dbReference type="EMBL" id="EXJ83569.1"/>
    </source>
</evidence>
<dbReference type="GO" id="GO:0071949">
    <property type="term" value="F:FAD binding"/>
    <property type="evidence" value="ECO:0007669"/>
    <property type="project" value="InterPro"/>
</dbReference>
<dbReference type="InterPro" id="IPR050641">
    <property type="entry name" value="RIFMO-like"/>
</dbReference>
<dbReference type="Proteomes" id="UP000019484">
    <property type="component" value="Unassembled WGS sequence"/>
</dbReference>
<comment type="caution">
    <text evidence="7">The sequence shown here is derived from an EMBL/GenBank/DDBJ whole genome shotgun (WGS) entry which is preliminary data.</text>
</comment>
<evidence type="ECO:0000313" key="8">
    <source>
        <dbReference type="Proteomes" id="UP000019484"/>
    </source>
</evidence>
<dbReference type="EMBL" id="AMWN01000006">
    <property type="protein sequence ID" value="EXJ83569.1"/>
    <property type="molecule type" value="Genomic_DNA"/>
</dbReference>
<evidence type="ECO:0000259" key="6">
    <source>
        <dbReference type="Pfam" id="PF07976"/>
    </source>
</evidence>
<dbReference type="InterPro" id="IPR036249">
    <property type="entry name" value="Thioredoxin-like_sf"/>
</dbReference>
<gene>
    <name evidence="7" type="ORF">A1O1_07192</name>
</gene>
<dbReference type="Pfam" id="PF01494">
    <property type="entry name" value="FAD_binding_3"/>
    <property type="match status" value="1"/>
</dbReference>
<dbReference type="PRINTS" id="PR00420">
    <property type="entry name" value="RNGMNOXGNASE"/>
</dbReference>
<dbReference type="GO" id="GO:0016709">
    <property type="term" value="F:oxidoreductase activity, acting on paired donors, with incorporation or reduction of molecular oxygen, NAD(P)H as one donor, and incorporation of one atom of oxygen"/>
    <property type="evidence" value="ECO:0007669"/>
    <property type="project" value="UniProtKB-ARBA"/>
</dbReference>
<dbReference type="eggNOG" id="KOG3855">
    <property type="taxonomic scope" value="Eukaryota"/>
</dbReference>
<keyword evidence="3" id="KW-0274">FAD</keyword>
<evidence type="ECO:0000256" key="2">
    <source>
        <dbReference type="ARBA" id="ARBA00022630"/>
    </source>
</evidence>
<sequence>MAQAMNSEHRPNDKIDVLIIGAGPAGLMMANWMAHCGVNARIVDKRGTKVFNGQADGLQCRTLEILDSFGIAHRAWIEGNHMLEICLWNPDKDGLIRRSDRIPDTTPGISRFQQVVLHQGRIERFFLDSIASKSDIRVERGVMPTKLDLDESLAEDPDAYPITVTLRHLSEEEATPKQTATSANGSVISDGLFRSNLSPDDTEDLLRKSELNDKANSEETVKAKYVLGADGAHSWVRNQLGFKLEGDSTDYIWGVLDIIPITDFPDIRMRCAIHSASSGSVMVIPRENKLVRLYIQLTTVGAGNAGKFDRSKITPDLILRSAQKIMAPYKITYRYCDWWTAYQIGQRVGTQFSAKERIFLAGDAVHTHSPKAGQGMNVSMQDAYNLGWKVASVVRGISDRSILKTYQSERRRIAQDLIRFDHRFSRLFSGRPAKDVMDEEGISMTEFKEAFENGNLFASGIAVNYGSSTIVAKSGDSVEQGDGSDVATQNEAYKVTSKPSLASKVEIGKRMPSFKVLNQGDARPSHFQELLRSNGTWRVVIFPGDLTNSRQAERFTELGKALGAQNSFLRRFTPGDARHDSVIELLAVHAGHRQKFTIFDFPEAFRPFDDKDGWDYWKIFVDDNSYHEGHGHAYENYGIDPGEGCAIILRPDQYVSYVGSMDDYDAMDRFFSAFMIEQSGQKAGNVREPLFDVGVAPGDIQENVAVRVGSSTSLVAA</sequence>
<dbReference type="InterPro" id="IPR002938">
    <property type="entry name" value="FAD-bd"/>
</dbReference>
<dbReference type="Pfam" id="PF07976">
    <property type="entry name" value="Phe_hydrox_dim"/>
    <property type="match status" value="1"/>
</dbReference>
<evidence type="ECO:0000256" key="3">
    <source>
        <dbReference type="ARBA" id="ARBA00022827"/>
    </source>
</evidence>
<comment type="similarity">
    <text evidence="1">Belongs to the PheA/TfdB FAD monooxygenase family.</text>
</comment>
<dbReference type="AlphaFoldDB" id="W9YMS1"/>
<keyword evidence="8" id="KW-1185">Reference proteome</keyword>
<organism evidence="7 8">
    <name type="scientific">Capronia coronata CBS 617.96</name>
    <dbReference type="NCBI Taxonomy" id="1182541"/>
    <lineage>
        <taxon>Eukaryota</taxon>
        <taxon>Fungi</taxon>
        <taxon>Dikarya</taxon>
        <taxon>Ascomycota</taxon>
        <taxon>Pezizomycotina</taxon>
        <taxon>Eurotiomycetes</taxon>
        <taxon>Chaetothyriomycetidae</taxon>
        <taxon>Chaetothyriales</taxon>
        <taxon>Herpotrichiellaceae</taxon>
        <taxon>Capronia</taxon>
    </lineage>
</organism>
<dbReference type="InterPro" id="IPR036188">
    <property type="entry name" value="FAD/NAD-bd_sf"/>
</dbReference>
<dbReference type="CDD" id="cd02979">
    <property type="entry name" value="PHOX_C"/>
    <property type="match status" value="1"/>
</dbReference>
<accession>W9YMS1</accession>
<protein>
    <submittedName>
        <fullName evidence="7">Phenol 2-monooxygenase</fullName>
    </submittedName>
</protein>
<dbReference type="RefSeq" id="XP_007726255.1">
    <property type="nucleotide sequence ID" value="XM_007728065.1"/>
</dbReference>
<evidence type="ECO:0000259" key="5">
    <source>
        <dbReference type="Pfam" id="PF01494"/>
    </source>
</evidence>
<proteinExistence type="inferred from homology"/>
<reference evidence="7 8" key="1">
    <citation type="submission" date="2013-03" db="EMBL/GenBank/DDBJ databases">
        <title>The Genome Sequence of Capronia coronata CBS 617.96.</title>
        <authorList>
            <consortium name="The Broad Institute Genomics Platform"/>
            <person name="Cuomo C."/>
            <person name="de Hoog S."/>
            <person name="Gorbushina A."/>
            <person name="Walker B."/>
            <person name="Young S.K."/>
            <person name="Zeng Q."/>
            <person name="Gargeya S."/>
            <person name="Fitzgerald M."/>
            <person name="Haas B."/>
            <person name="Abouelleil A."/>
            <person name="Allen A.W."/>
            <person name="Alvarado L."/>
            <person name="Arachchi H.M."/>
            <person name="Berlin A.M."/>
            <person name="Chapman S.B."/>
            <person name="Gainer-Dewar J."/>
            <person name="Goldberg J."/>
            <person name="Griggs A."/>
            <person name="Gujja S."/>
            <person name="Hansen M."/>
            <person name="Howarth C."/>
            <person name="Imamovic A."/>
            <person name="Ireland A."/>
            <person name="Larimer J."/>
            <person name="McCowan C."/>
            <person name="Murphy C."/>
            <person name="Pearson M."/>
            <person name="Poon T.W."/>
            <person name="Priest M."/>
            <person name="Roberts A."/>
            <person name="Saif S."/>
            <person name="Shea T."/>
            <person name="Sisk P."/>
            <person name="Sykes S."/>
            <person name="Wortman J."/>
            <person name="Nusbaum C."/>
            <person name="Birren B."/>
        </authorList>
    </citation>
    <scope>NUCLEOTIDE SEQUENCE [LARGE SCALE GENOMIC DNA]</scope>
    <source>
        <strain evidence="7 8">CBS 617.96</strain>
    </source>
</reference>
<dbReference type="SUPFAM" id="SSF52833">
    <property type="entry name" value="Thioredoxin-like"/>
    <property type="match status" value="1"/>
</dbReference>
<feature type="domain" description="Phenol hydroxylase-like C-terminal dimerisation" evidence="6">
    <location>
        <begin position="463"/>
        <end position="678"/>
    </location>
</feature>
<dbReference type="Gene3D" id="3.40.30.20">
    <property type="match status" value="1"/>
</dbReference>
<feature type="domain" description="FAD-binding" evidence="5">
    <location>
        <begin position="15"/>
        <end position="420"/>
    </location>
</feature>
<dbReference type="Gene3D" id="3.50.50.60">
    <property type="entry name" value="FAD/NAD(P)-binding domain"/>
    <property type="match status" value="1"/>
</dbReference>
<dbReference type="InterPro" id="IPR012941">
    <property type="entry name" value="Phe_hydrox_C_dim_dom"/>
</dbReference>
<dbReference type="PANTHER" id="PTHR43004:SF20">
    <property type="entry name" value="2-MONOOXYGENASE, PUTATIVE (AFU_ORTHOLOGUE AFUA_1G13660)-RELATED"/>
    <property type="match status" value="1"/>
</dbReference>
<keyword evidence="4" id="KW-0560">Oxidoreductase</keyword>
<dbReference type="STRING" id="1182541.W9YMS1"/>
<keyword evidence="2" id="KW-0285">Flavoprotein</keyword>
<dbReference type="InterPro" id="IPR038220">
    <property type="entry name" value="PHOX_C_sf"/>
</dbReference>
<dbReference type="HOGENOM" id="CLU_009665_9_2_1"/>